<dbReference type="PANTHER" id="PTHR28474">
    <property type="entry name" value="TRANSMEMBRANE PROTEIN 72"/>
    <property type="match status" value="1"/>
</dbReference>
<name>A0A7R9B423_TIMSH</name>
<gene>
    <name evidence="2" type="ORF">TSIB3V08_LOCUS9859</name>
</gene>
<proteinExistence type="predicted"/>
<evidence type="ECO:0000313" key="2">
    <source>
        <dbReference type="EMBL" id="CAD7265829.1"/>
    </source>
</evidence>
<sequence>MASLVLTDSSQLTSDSFEKLPDQIMSENNPLLGVWQVVLWVDRWKKSIIYVGFSIALFVRPHRLWLSSVAGVMLVGLAGLYLILTCGALFQSGKDSLLDNREESYDRFDDVQEVMDDIIPGAATSTHDSLSDQDAIMEI</sequence>
<dbReference type="Pfam" id="PF16054">
    <property type="entry name" value="TMEM72"/>
    <property type="match status" value="1"/>
</dbReference>
<dbReference type="AlphaFoldDB" id="A0A7R9B423"/>
<evidence type="ECO:0000256" key="1">
    <source>
        <dbReference type="SAM" id="Phobius"/>
    </source>
</evidence>
<keyword evidence="1" id="KW-0472">Membrane</keyword>
<dbReference type="EMBL" id="OC006015">
    <property type="protein sequence ID" value="CAD7265829.1"/>
    <property type="molecule type" value="Genomic_DNA"/>
</dbReference>
<feature type="transmembrane region" description="Helical" evidence="1">
    <location>
        <begin position="64"/>
        <end position="90"/>
    </location>
</feature>
<accession>A0A7R9B423</accession>
<keyword evidence="1" id="KW-0812">Transmembrane</keyword>
<reference evidence="2" key="1">
    <citation type="submission" date="2020-11" db="EMBL/GenBank/DDBJ databases">
        <authorList>
            <person name="Tran Van P."/>
        </authorList>
    </citation>
    <scope>NUCLEOTIDE SEQUENCE</scope>
</reference>
<keyword evidence="1" id="KW-1133">Transmembrane helix</keyword>
<dbReference type="PANTHER" id="PTHR28474:SF1">
    <property type="entry name" value="TRANSMEMBRANE PROTEIN 72"/>
    <property type="match status" value="1"/>
</dbReference>
<organism evidence="2">
    <name type="scientific">Timema shepardi</name>
    <name type="common">Walking stick</name>
    <dbReference type="NCBI Taxonomy" id="629360"/>
    <lineage>
        <taxon>Eukaryota</taxon>
        <taxon>Metazoa</taxon>
        <taxon>Ecdysozoa</taxon>
        <taxon>Arthropoda</taxon>
        <taxon>Hexapoda</taxon>
        <taxon>Insecta</taxon>
        <taxon>Pterygota</taxon>
        <taxon>Neoptera</taxon>
        <taxon>Polyneoptera</taxon>
        <taxon>Phasmatodea</taxon>
        <taxon>Timematodea</taxon>
        <taxon>Timematoidea</taxon>
        <taxon>Timematidae</taxon>
        <taxon>Timema</taxon>
    </lineage>
</organism>
<protein>
    <submittedName>
        <fullName evidence="2">Uncharacterized protein</fullName>
    </submittedName>
</protein>
<dbReference type="InterPro" id="IPR032055">
    <property type="entry name" value="TMEM72"/>
</dbReference>